<dbReference type="GO" id="GO:0002860">
    <property type="term" value="P:positive regulation of natural killer cell mediated cytotoxicity directed against tumor cell target"/>
    <property type="evidence" value="ECO:0007669"/>
    <property type="project" value="TreeGrafter"/>
</dbReference>
<accession>A0A553QLI0</accession>
<keyword evidence="8" id="KW-0732">Signal</keyword>
<feature type="chain" id="PRO_5021738363" description="Ig-like domain-containing protein" evidence="8">
    <location>
        <begin position="25"/>
        <end position="409"/>
    </location>
</feature>
<dbReference type="GO" id="GO:0002355">
    <property type="term" value="P:detection of tumor cell"/>
    <property type="evidence" value="ECO:0007669"/>
    <property type="project" value="TreeGrafter"/>
</dbReference>
<keyword evidence="4 7" id="KW-0472">Membrane</keyword>
<dbReference type="InterPro" id="IPR007110">
    <property type="entry name" value="Ig-like_dom"/>
</dbReference>
<protein>
    <recommendedName>
        <fullName evidence="9">Ig-like domain-containing protein</fullName>
    </recommendedName>
</protein>
<keyword evidence="2 7" id="KW-0812">Transmembrane</keyword>
<comment type="caution">
    <text evidence="10">The sequence shown here is derived from an EMBL/GenBank/DDBJ whole genome shotgun (WGS) entry which is preliminary data.</text>
</comment>
<comment type="subcellular location">
    <subcellularLocation>
        <location evidence="1">Membrane</location>
        <topology evidence="1">Single-pass membrane protein</topology>
    </subcellularLocation>
</comment>
<proteinExistence type="predicted"/>
<feature type="transmembrane region" description="Helical" evidence="7">
    <location>
        <begin position="298"/>
        <end position="319"/>
    </location>
</feature>
<name>A0A553QLI0_9TELE</name>
<feature type="compositionally biased region" description="Basic and acidic residues" evidence="6">
    <location>
        <begin position="342"/>
        <end position="351"/>
    </location>
</feature>
<dbReference type="SUPFAM" id="SSF48726">
    <property type="entry name" value="Immunoglobulin"/>
    <property type="match status" value="1"/>
</dbReference>
<evidence type="ECO:0000256" key="1">
    <source>
        <dbReference type="ARBA" id="ARBA00004167"/>
    </source>
</evidence>
<dbReference type="GO" id="GO:0008037">
    <property type="term" value="P:cell recognition"/>
    <property type="evidence" value="ECO:0007669"/>
    <property type="project" value="TreeGrafter"/>
</dbReference>
<dbReference type="GO" id="GO:0005886">
    <property type="term" value="C:plasma membrane"/>
    <property type="evidence" value="ECO:0007669"/>
    <property type="project" value="TreeGrafter"/>
</dbReference>
<dbReference type="InterPro" id="IPR013783">
    <property type="entry name" value="Ig-like_fold"/>
</dbReference>
<dbReference type="EMBL" id="SRMA01025839">
    <property type="protein sequence ID" value="TRY90578.1"/>
    <property type="molecule type" value="Genomic_DNA"/>
</dbReference>
<dbReference type="Gene3D" id="2.60.40.10">
    <property type="entry name" value="Immunoglobulins"/>
    <property type="match status" value="2"/>
</dbReference>
<evidence type="ECO:0000313" key="11">
    <source>
        <dbReference type="Proteomes" id="UP000316079"/>
    </source>
</evidence>
<feature type="compositionally biased region" description="Basic and acidic residues" evidence="6">
    <location>
        <begin position="277"/>
        <end position="290"/>
    </location>
</feature>
<dbReference type="PANTHER" id="PTHR47118:SF1">
    <property type="entry name" value="CYTOTOXIC AND REGULATORY T-CELL MOLECULE"/>
    <property type="match status" value="1"/>
</dbReference>
<evidence type="ECO:0000313" key="10">
    <source>
        <dbReference type="EMBL" id="TRY90578.1"/>
    </source>
</evidence>
<dbReference type="InterPro" id="IPR013106">
    <property type="entry name" value="Ig_V-set"/>
</dbReference>
<organism evidence="10 11">
    <name type="scientific">Danionella cerebrum</name>
    <dbReference type="NCBI Taxonomy" id="2873325"/>
    <lineage>
        <taxon>Eukaryota</taxon>
        <taxon>Metazoa</taxon>
        <taxon>Chordata</taxon>
        <taxon>Craniata</taxon>
        <taxon>Vertebrata</taxon>
        <taxon>Euteleostomi</taxon>
        <taxon>Actinopterygii</taxon>
        <taxon>Neopterygii</taxon>
        <taxon>Teleostei</taxon>
        <taxon>Ostariophysi</taxon>
        <taxon>Cypriniformes</taxon>
        <taxon>Danionidae</taxon>
        <taxon>Danioninae</taxon>
        <taxon>Danionella</taxon>
    </lineage>
</organism>
<keyword evidence="11" id="KW-1185">Reference proteome</keyword>
<evidence type="ECO:0000256" key="4">
    <source>
        <dbReference type="ARBA" id="ARBA00023136"/>
    </source>
</evidence>
<evidence type="ECO:0000256" key="2">
    <source>
        <dbReference type="ARBA" id="ARBA00022692"/>
    </source>
</evidence>
<dbReference type="InterPro" id="IPR053096">
    <property type="entry name" value="CRTAM"/>
</dbReference>
<feature type="region of interest" description="Disordered" evidence="6">
    <location>
        <begin position="330"/>
        <end position="358"/>
    </location>
</feature>
<evidence type="ECO:0000256" key="8">
    <source>
        <dbReference type="SAM" id="SignalP"/>
    </source>
</evidence>
<dbReference type="InterPro" id="IPR036179">
    <property type="entry name" value="Ig-like_dom_sf"/>
</dbReference>
<evidence type="ECO:0000256" key="6">
    <source>
        <dbReference type="SAM" id="MobiDB-lite"/>
    </source>
</evidence>
<feature type="region of interest" description="Disordered" evidence="6">
    <location>
        <begin position="249"/>
        <end position="293"/>
    </location>
</feature>
<dbReference type="GO" id="GO:0005102">
    <property type="term" value="F:signaling receptor binding"/>
    <property type="evidence" value="ECO:0007669"/>
    <property type="project" value="TreeGrafter"/>
</dbReference>
<dbReference type="PANTHER" id="PTHR47118">
    <property type="entry name" value="CYTOTOXIC AND REGULATORY T-CELL MOLECULE"/>
    <property type="match status" value="1"/>
</dbReference>
<keyword evidence="5" id="KW-1015">Disulfide bond</keyword>
<dbReference type="OrthoDB" id="10006996at2759"/>
<reference evidence="10 11" key="1">
    <citation type="journal article" date="2019" name="Sci. Data">
        <title>Hybrid genome assembly and annotation of Danionella translucida.</title>
        <authorList>
            <person name="Kadobianskyi M."/>
            <person name="Schulze L."/>
            <person name="Schuelke M."/>
            <person name="Judkewitz B."/>
        </authorList>
    </citation>
    <scope>NUCLEOTIDE SEQUENCE [LARGE SCALE GENOMIC DNA]</scope>
    <source>
        <strain evidence="10 11">Bolton</strain>
    </source>
</reference>
<dbReference type="PROSITE" id="PS50835">
    <property type="entry name" value="IG_LIKE"/>
    <property type="match status" value="1"/>
</dbReference>
<dbReference type="Pfam" id="PF07686">
    <property type="entry name" value="V-set"/>
    <property type="match status" value="1"/>
</dbReference>
<keyword evidence="3 7" id="KW-1133">Transmembrane helix</keyword>
<sequence length="409" mass="46029">MDIKQDFVVKILMLLLAGLGDCLAIKHITVAEGSTLHLRCTRKNLTGRVYMEWRNNRGHTLFFNNLQGVKDPRSRVFLSNDSKFTVQVSNVTLQDEGYYSCFQYDYKVHKKIIKVKVLGLPKIETSERDNKTVIKCSVAVTENPPELYWEIGNLELEATPNTMLQEGSNHTSIMLVVKSQHRNAKVKCVARYRDLTKPLTAFTIIESHSSVTVPVHSSTEVEQTTELMTTTTTTDPLVSSTVLTELSTVSESTELNTSGYTTSNSSNKNSSDSESGEFEKNATHVPDRHSNPKQSSSLLILLVTTLIISLLIVIIFFLVRLRRAHLAWKKENEESDQSVESSKSKSSEEKQSQAQRRLGLWNTKFAEYKVEEPQHNTASSEAKIEVITEKEESCRTDCTKGGCVKETEL</sequence>
<evidence type="ECO:0000256" key="5">
    <source>
        <dbReference type="ARBA" id="ARBA00023157"/>
    </source>
</evidence>
<dbReference type="SMART" id="SM00409">
    <property type="entry name" value="IG"/>
    <property type="match status" value="1"/>
</dbReference>
<feature type="compositionally biased region" description="Low complexity" evidence="6">
    <location>
        <begin position="249"/>
        <end position="273"/>
    </location>
</feature>
<dbReference type="InterPro" id="IPR013162">
    <property type="entry name" value="CD80_C2-set"/>
</dbReference>
<dbReference type="Pfam" id="PF08205">
    <property type="entry name" value="C2-set_2"/>
    <property type="match status" value="1"/>
</dbReference>
<dbReference type="InterPro" id="IPR003599">
    <property type="entry name" value="Ig_sub"/>
</dbReference>
<evidence type="ECO:0000259" key="9">
    <source>
        <dbReference type="PROSITE" id="PS50835"/>
    </source>
</evidence>
<dbReference type="Proteomes" id="UP000316079">
    <property type="component" value="Unassembled WGS sequence"/>
</dbReference>
<evidence type="ECO:0000256" key="3">
    <source>
        <dbReference type="ARBA" id="ARBA00022989"/>
    </source>
</evidence>
<gene>
    <name evidence="10" type="ORF">DNTS_018358</name>
</gene>
<feature type="signal peptide" evidence="8">
    <location>
        <begin position="1"/>
        <end position="24"/>
    </location>
</feature>
<dbReference type="AlphaFoldDB" id="A0A553QLI0"/>
<feature type="domain" description="Ig-like" evidence="9">
    <location>
        <begin position="30"/>
        <end position="101"/>
    </location>
</feature>
<evidence type="ECO:0000256" key="7">
    <source>
        <dbReference type="SAM" id="Phobius"/>
    </source>
</evidence>